<sequence>MIMMAFKEGLKVRYSSKYLSVSMSLRISDEADQSSGCVRAVISGLREIRSPESRHRRGLLVRESTEISRGSPRIAKAVAIFGPRCSAIWFDRDSGHLRKSCLQPVLEITA</sequence>
<reference evidence="1" key="1">
    <citation type="submission" date="2023-07" db="EMBL/GenBank/DDBJ databases">
        <title>draft genome sequence of fig (Ficus carica).</title>
        <authorList>
            <person name="Takahashi T."/>
            <person name="Nishimura K."/>
        </authorList>
    </citation>
    <scope>NUCLEOTIDE SEQUENCE</scope>
</reference>
<evidence type="ECO:0000313" key="1">
    <source>
        <dbReference type="EMBL" id="GMN67354.1"/>
    </source>
</evidence>
<evidence type="ECO:0000313" key="2">
    <source>
        <dbReference type="Proteomes" id="UP001187192"/>
    </source>
</evidence>
<dbReference type="EMBL" id="BTGU01000438">
    <property type="protein sequence ID" value="GMN67354.1"/>
    <property type="molecule type" value="Genomic_DNA"/>
</dbReference>
<name>A0AA88JAP9_FICCA</name>
<keyword evidence="2" id="KW-1185">Reference proteome</keyword>
<comment type="caution">
    <text evidence="1">The sequence shown here is derived from an EMBL/GenBank/DDBJ whole genome shotgun (WGS) entry which is preliminary data.</text>
</comment>
<gene>
    <name evidence="1" type="ORF">TIFTF001_036415</name>
</gene>
<dbReference type="AlphaFoldDB" id="A0AA88JAP9"/>
<accession>A0AA88JAP9</accession>
<protein>
    <submittedName>
        <fullName evidence="1">Uncharacterized protein</fullName>
    </submittedName>
</protein>
<organism evidence="1 2">
    <name type="scientific">Ficus carica</name>
    <name type="common">Common fig</name>
    <dbReference type="NCBI Taxonomy" id="3494"/>
    <lineage>
        <taxon>Eukaryota</taxon>
        <taxon>Viridiplantae</taxon>
        <taxon>Streptophyta</taxon>
        <taxon>Embryophyta</taxon>
        <taxon>Tracheophyta</taxon>
        <taxon>Spermatophyta</taxon>
        <taxon>Magnoliopsida</taxon>
        <taxon>eudicotyledons</taxon>
        <taxon>Gunneridae</taxon>
        <taxon>Pentapetalae</taxon>
        <taxon>rosids</taxon>
        <taxon>fabids</taxon>
        <taxon>Rosales</taxon>
        <taxon>Moraceae</taxon>
        <taxon>Ficeae</taxon>
        <taxon>Ficus</taxon>
    </lineage>
</organism>
<proteinExistence type="predicted"/>
<dbReference type="Proteomes" id="UP001187192">
    <property type="component" value="Unassembled WGS sequence"/>
</dbReference>